<sequence length="77" mass="9046">MPEMQDSGEEPMPKYEVGNEIWFRPSTKEGFSEFKITNVKKGEDETYWYQIKENNGVLYKKGEWVPQKKVNKAAGNR</sequence>
<protein>
    <submittedName>
        <fullName evidence="1">Uncharacterized protein</fullName>
    </submittedName>
</protein>
<dbReference type="Proteomes" id="UP001480595">
    <property type="component" value="Unassembled WGS sequence"/>
</dbReference>
<name>A0ABR1VZH1_9PEZI</name>
<dbReference type="RefSeq" id="XP_066719603.1">
    <property type="nucleotide sequence ID" value="XM_066855325.1"/>
</dbReference>
<dbReference type="GeneID" id="92088388"/>
<accession>A0ABR1VZH1</accession>
<dbReference type="EMBL" id="JAQQWL010000004">
    <property type="protein sequence ID" value="KAK8076644.1"/>
    <property type="molecule type" value="Genomic_DNA"/>
</dbReference>
<evidence type="ECO:0000313" key="2">
    <source>
        <dbReference type="Proteomes" id="UP001480595"/>
    </source>
</evidence>
<gene>
    <name evidence="1" type="ORF">PG994_003916</name>
</gene>
<keyword evidence="2" id="KW-1185">Reference proteome</keyword>
<comment type="caution">
    <text evidence="1">The sequence shown here is derived from an EMBL/GenBank/DDBJ whole genome shotgun (WGS) entry which is preliminary data.</text>
</comment>
<reference evidence="1 2" key="1">
    <citation type="submission" date="2023-01" db="EMBL/GenBank/DDBJ databases">
        <title>Analysis of 21 Apiospora genomes using comparative genomics revels a genus with tremendous synthesis potential of carbohydrate active enzymes and secondary metabolites.</title>
        <authorList>
            <person name="Sorensen T."/>
        </authorList>
    </citation>
    <scope>NUCLEOTIDE SEQUENCE [LARGE SCALE GENOMIC DNA]</scope>
    <source>
        <strain evidence="1 2">CBS 135458</strain>
    </source>
</reference>
<proteinExistence type="predicted"/>
<evidence type="ECO:0000313" key="1">
    <source>
        <dbReference type="EMBL" id="KAK8076644.1"/>
    </source>
</evidence>
<organism evidence="1 2">
    <name type="scientific">Apiospora phragmitis</name>
    <dbReference type="NCBI Taxonomy" id="2905665"/>
    <lineage>
        <taxon>Eukaryota</taxon>
        <taxon>Fungi</taxon>
        <taxon>Dikarya</taxon>
        <taxon>Ascomycota</taxon>
        <taxon>Pezizomycotina</taxon>
        <taxon>Sordariomycetes</taxon>
        <taxon>Xylariomycetidae</taxon>
        <taxon>Amphisphaeriales</taxon>
        <taxon>Apiosporaceae</taxon>
        <taxon>Apiospora</taxon>
    </lineage>
</organism>